<dbReference type="GO" id="GO:0016787">
    <property type="term" value="F:hydrolase activity"/>
    <property type="evidence" value="ECO:0007669"/>
    <property type="project" value="UniProtKB-KW"/>
</dbReference>
<dbReference type="Gene3D" id="3.50.30.50">
    <property type="entry name" value="Putative cyclase"/>
    <property type="match status" value="1"/>
</dbReference>
<keyword evidence="1" id="KW-0378">Hydrolase</keyword>
<dbReference type="PANTHER" id="PTHR31118">
    <property type="entry name" value="CYCLASE-LIKE PROTEIN 2"/>
    <property type="match status" value="1"/>
</dbReference>
<protein>
    <submittedName>
        <fullName evidence="1">Cyclase family protein</fullName>
        <ecNumber evidence="1">3.5.-.-</ecNumber>
    </submittedName>
</protein>
<dbReference type="SUPFAM" id="SSF102198">
    <property type="entry name" value="Putative cyclase"/>
    <property type="match status" value="1"/>
</dbReference>
<dbReference type="RefSeq" id="WP_311557846.1">
    <property type="nucleotide sequence ID" value="NZ_JAVREJ010000013.1"/>
</dbReference>
<name>A0ABU2NCP5_9PSEU</name>
<dbReference type="Pfam" id="PF04199">
    <property type="entry name" value="Cyclase"/>
    <property type="match status" value="1"/>
</dbReference>
<gene>
    <name evidence="1" type="ORF">RM445_18395</name>
</gene>
<evidence type="ECO:0000313" key="1">
    <source>
        <dbReference type="EMBL" id="MDT0351505.1"/>
    </source>
</evidence>
<dbReference type="InterPro" id="IPR037175">
    <property type="entry name" value="KFase_sf"/>
</dbReference>
<comment type="caution">
    <text evidence="1">The sequence shown here is derived from an EMBL/GenBank/DDBJ whole genome shotgun (WGS) entry which is preliminary data.</text>
</comment>
<keyword evidence="2" id="KW-1185">Reference proteome</keyword>
<dbReference type="Proteomes" id="UP001183202">
    <property type="component" value="Unassembled WGS sequence"/>
</dbReference>
<sequence>MPVLADLLDALRTGRVEVVDLTAPLHSGTPILQLPPPFANASPFALTEISNFDERGPAWYWNDISTSEHTGTHFDAPNHWITGRGGEDISQVPVAKLVAPAAVLDFSAESAKDPDFLLEVEHVRAWEAEHGPLPEGGWLFYRTGWDARSEDAAAFLNANETGPHTPGVSVECAKWLAEEAPVIGVGVETVGTDAGTAHSFDPAFPCHSYVLGAGKYGLTQLQNLARLPATGAVVIAGPLPIVSGSGSPARVLALVER</sequence>
<dbReference type="InterPro" id="IPR007325">
    <property type="entry name" value="KFase/CYL"/>
</dbReference>
<organism evidence="1 2">
    <name type="scientific">Pseudonocardia charpentierae</name>
    <dbReference type="NCBI Taxonomy" id="3075545"/>
    <lineage>
        <taxon>Bacteria</taxon>
        <taxon>Bacillati</taxon>
        <taxon>Actinomycetota</taxon>
        <taxon>Actinomycetes</taxon>
        <taxon>Pseudonocardiales</taxon>
        <taxon>Pseudonocardiaceae</taxon>
        <taxon>Pseudonocardia</taxon>
    </lineage>
</organism>
<dbReference type="EC" id="3.5.-.-" evidence="1"/>
<evidence type="ECO:0000313" key="2">
    <source>
        <dbReference type="Proteomes" id="UP001183202"/>
    </source>
</evidence>
<dbReference type="PANTHER" id="PTHR31118:SF12">
    <property type="entry name" value="CYCLASE-LIKE PROTEIN 2"/>
    <property type="match status" value="1"/>
</dbReference>
<reference evidence="2" key="1">
    <citation type="submission" date="2023-07" db="EMBL/GenBank/DDBJ databases">
        <title>30 novel species of actinomycetes from the DSMZ collection.</title>
        <authorList>
            <person name="Nouioui I."/>
        </authorList>
    </citation>
    <scope>NUCLEOTIDE SEQUENCE [LARGE SCALE GENOMIC DNA]</scope>
    <source>
        <strain evidence="2">DSM 45834</strain>
    </source>
</reference>
<dbReference type="EMBL" id="JAVREJ010000013">
    <property type="protein sequence ID" value="MDT0351505.1"/>
    <property type="molecule type" value="Genomic_DNA"/>
</dbReference>
<proteinExistence type="predicted"/>
<accession>A0ABU2NCP5</accession>